<dbReference type="STRING" id="1448318.A0A319F2P6"/>
<feature type="transmembrane region" description="Helical" evidence="6">
    <location>
        <begin position="369"/>
        <end position="394"/>
    </location>
</feature>
<evidence type="ECO:0000256" key="3">
    <source>
        <dbReference type="ARBA" id="ARBA00022692"/>
    </source>
</evidence>
<keyword evidence="4 6" id="KW-1133">Transmembrane helix</keyword>
<dbReference type="PANTHER" id="PTHR45649:SF11">
    <property type="entry name" value="TRANSPORTER, PUTATIVE (EUROFUNG)-RELATED"/>
    <property type="match status" value="1"/>
</dbReference>
<evidence type="ECO:0000256" key="2">
    <source>
        <dbReference type="ARBA" id="ARBA00022448"/>
    </source>
</evidence>
<dbReference type="Gene3D" id="1.20.1740.10">
    <property type="entry name" value="Amino acid/polyamine transporter I"/>
    <property type="match status" value="1"/>
</dbReference>
<dbReference type="PANTHER" id="PTHR45649">
    <property type="entry name" value="AMINO-ACID PERMEASE BAT1"/>
    <property type="match status" value="1"/>
</dbReference>
<sequence>MDRKEATVSIESIQNGEIDVLNLDDAVSPANGKADMPHQFNWISTLGISFSITNSWAGYLSNFGQTLAYGGPRLVIFGFICAILVQFIVVLGLSELASAFPVCYFESLVKIRCLCGRVYVCPSMVDSDTALFLSLTGMVLVFIISLVMCKQKQPASFLLQSGYGISGWNDGTAWMLGVMNAMYAITGTDAAIHISEELPQPGKRVPQAMIMSVFLSLATCLPLFIALMFCMSDMNAVVSSALPSMELIYQATQSKGLTTFLSVWLLVVYAASIPSQWVTSSRMAWALARDIDSPSARYLAQVDAKLKFPVRTTVATFIFIAVYSLLYLVSSGAFNMITNCAVLFLNITYVVPQGLILASGRSGALPCRYVNLGFLGYFCNAFVILWIIVLGVFVCLPLELPVKAEVMNYTSVVLVGLFALVIVLWYRLGRRAFQGPRIDWEMMQIISPTMTNLNLNLTLPPTCPALHQGDDTNWSEASFALYTLVSLPPSDLLTLTNTLNHEWKQSMTSEAMSLVRTPALYNYAGQSLQAIVQAHIELDKEFVARDDGIKRGDIHWFPTAFIVVTSRDWKENGLLFVYVDTGVEECPLEKYWFAVEDAYVMLSTLSFGEFTPAQCRAFFDLETKVEYGVEG</sequence>
<evidence type="ECO:0000256" key="6">
    <source>
        <dbReference type="SAM" id="Phobius"/>
    </source>
</evidence>
<feature type="transmembrane region" description="Helical" evidence="6">
    <location>
        <begin position="308"/>
        <end position="330"/>
    </location>
</feature>
<dbReference type="GO" id="GO:0016020">
    <property type="term" value="C:membrane"/>
    <property type="evidence" value="ECO:0007669"/>
    <property type="project" value="UniProtKB-SubCell"/>
</dbReference>
<feature type="transmembrane region" description="Helical" evidence="6">
    <location>
        <begin position="74"/>
        <end position="94"/>
    </location>
</feature>
<dbReference type="EMBL" id="KZ826326">
    <property type="protein sequence ID" value="PYI09639.1"/>
    <property type="molecule type" value="Genomic_DNA"/>
</dbReference>
<evidence type="ECO:0000256" key="5">
    <source>
        <dbReference type="ARBA" id="ARBA00023136"/>
    </source>
</evidence>
<dbReference type="AlphaFoldDB" id="A0A319F2P6"/>
<dbReference type="Pfam" id="PF13520">
    <property type="entry name" value="AA_permease_2"/>
    <property type="match status" value="1"/>
</dbReference>
<comment type="subcellular location">
    <subcellularLocation>
        <location evidence="1">Membrane</location>
        <topology evidence="1">Multi-pass membrane protein</topology>
    </subcellularLocation>
</comment>
<dbReference type="VEuPathDB" id="FungiDB:BO78DRAFT_437401"/>
<organism evidence="7 8">
    <name type="scientific">Aspergillus sclerotiicarbonarius (strain CBS 121057 / IBT 28362)</name>
    <dbReference type="NCBI Taxonomy" id="1448318"/>
    <lineage>
        <taxon>Eukaryota</taxon>
        <taxon>Fungi</taxon>
        <taxon>Dikarya</taxon>
        <taxon>Ascomycota</taxon>
        <taxon>Pezizomycotina</taxon>
        <taxon>Eurotiomycetes</taxon>
        <taxon>Eurotiomycetidae</taxon>
        <taxon>Eurotiales</taxon>
        <taxon>Aspergillaceae</taxon>
        <taxon>Aspergillus</taxon>
        <taxon>Aspergillus subgen. Circumdati</taxon>
    </lineage>
</organism>
<feature type="transmembrane region" description="Helical" evidence="6">
    <location>
        <begin position="130"/>
        <end position="149"/>
    </location>
</feature>
<keyword evidence="3 6" id="KW-0812">Transmembrane</keyword>
<reference evidence="7 8" key="1">
    <citation type="submission" date="2018-02" db="EMBL/GenBank/DDBJ databases">
        <title>The genomes of Aspergillus section Nigri reveals drivers in fungal speciation.</title>
        <authorList>
            <consortium name="DOE Joint Genome Institute"/>
            <person name="Vesth T.C."/>
            <person name="Nybo J."/>
            <person name="Theobald S."/>
            <person name="Brandl J."/>
            <person name="Frisvad J.C."/>
            <person name="Nielsen K.F."/>
            <person name="Lyhne E.K."/>
            <person name="Kogle M.E."/>
            <person name="Kuo A."/>
            <person name="Riley R."/>
            <person name="Clum A."/>
            <person name="Nolan M."/>
            <person name="Lipzen A."/>
            <person name="Salamov A."/>
            <person name="Henrissat B."/>
            <person name="Wiebenga A."/>
            <person name="De vries R.P."/>
            <person name="Grigoriev I.V."/>
            <person name="Mortensen U.H."/>
            <person name="Andersen M.R."/>
            <person name="Baker S.E."/>
        </authorList>
    </citation>
    <scope>NUCLEOTIDE SEQUENCE [LARGE SCALE GENOMIC DNA]</scope>
    <source>
        <strain evidence="7 8">CBS 121057</strain>
    </source>
</reference>
<feature type="transmembrane region" description="Helical" evidence="6">
    <location>
        <begin position="406"/>
        <end position="428"/>
    </location>
</feature>
<evidence type="ECO:0000313" key="8">
    <source>
        <dbReference type="Proteomes" id="UP000248423"/>
    </source>
</evidence>
<evidence type="ECO:0000313" key="7">
    <source>
        <dbReference type="EMBL" id="PYI09639.1"/>
    </source>
</evidence>
<feature type="transmembrane region" description="Helical" evidence="6">
    <location>
        <begin position="336"/>
        <end position="357"/>
    </location>
</feature>
<feature type="transmembrane region" description="Helical" evidence="6">
    <location>
        <begin position="257"/>
        <end position="279"/>
    </location>
</feature>
<feature type="transmembrane region" description="Helical" evidence="6">
    <location>
        <begin position="213"/>
        <end position="237"/>
    </location>
</feature>
<accession>A0A319F2P6</accession>
<keyword evidence="8" id="KW-1185">Reference proteome</keyword>
<dbReference type="OrthoDB" id="2417308at2759"/>
<dbReference type="InterPro" id="IPR002293">
    <property type="entry name" value="AA/rel_permease1"/>
</dbReference>
<evidence type="ECO:0000256" key="1">
    <source>
        <dbReference type="ARBA" id="ARBA00004141"/>
    </source>
</evidence>
<keyword evidence="2" id="KW-0813">Transport</keyword>
<proteinExistence type="predicted"/>
<protein>
    <submittedName>
        <fullName evidence="7">Amino acid permease</fullName>
    </submittedName>
</protein>
<dbReference type="GO" id="GO:0022857">
    <property type="term" value="F:transmembrane transporter activity"/>
    <property type="evidence" value="ECO:0007669"/>
    <property type="project" value="InterPro"/>
</dbReference>
<dbReference type="Proteomes" id="UP000248423">
    <property type="component" value="Unassembled WGS sequence"/>
</dbReference>
<keyword evidence="5 6" id="KW-0472">Membrane</keyword>
<gene>
    <name evidence="7" type="ORF">BO78DRAFT_437401</name>
</gene>
<name>A0A319F2P6_ASPSB</name>
<evidence type="ECO:0000256" key="4">
    <source>
        <dbReference type="ARBA" id="ARBA00022989"/>
    </source>
</evidence>